<dbReference type="EMBL" id="CP039852">
    <property type="protein sequence ID" value="QCZ93529.1"/>
    <property type="molecule type" value="Genomic_DNA"/>
</dbReference>
<dbReference type="OrthoDB" id="5916863at2"/>
<keyword evidence="1" id="KW-0812">Transmembrane</keyword>
<feature type="transmembrane region" description="Helical" evidence="1">
    <location>
        <begin position="7"/>
        <end position="26"/>
    </location>
</feature>
<keyword evidence="1" id="KW-0472">Membrane</keyword>
<dbReference type="AlphaFoldDB" id="A0A5B7YGB4"/>
<feature type="transmembrane region" description="Helical" evidence="1">
    <location>
        <begin position="191"/>
        <end position="211"/>
    </location>
</feature>
<organism evidence="2 3">
    <name type="scientific">Salinimonas iocasae</name>
    <dbReference type="NCBI Taxonomy" id="2572577"/>
    <lineage>
        <taxon>Bacteria</taxon>
        <taxon>Pseudomonadati</taxon>
        <taxon>Pseudomonadota</taxon>
        <taxon>Gammaproteobacteria</taxon>
        <taxon>Alteromonadales</taxon>
        <taxon>Alteromonadaceae</taxon>
        <taxon>Alteromonas/Salinimonas group</taxon>
        <taxon>Salinimonas</taxon>
    </lineage>
</organism>
<name>A0A5B7YGB4_9ALTE</name>
<keyword evidence="3" id="KW-1185">Reference proteome</keyword>
<gene>
    <name evidence="2" type="ORF">FBQ74_08525</name>
</gene>
<sequence length="338" mass="38197">MKYPIKQFIPVTFLITASVWWGIYYSSNSTLNRYGSANFEWLYLIDTLFVLPVICYLCSSDKTKACLQAGVLSCTAVFIGSYIIPEKSKVIQLYLEDGRYLVLGVILLFEIYAIYSVCRVIRKQLSTEADPDDVIKTSLTHKFGTNLLTAVLVFEARVWTFLLFSSQIKSENYAGLQHFHYHSKDGAQSNLLGFIIVNLIELPLAHLLLHFVWTPTAANIVTVITALGIVFFIAEYKAISRRPVSLSDDALIIRYGLSKPRVIPLTTIRRVAINSDEIRRRKGIKRMNYFGQPNVVIELKQPVEGIENIYLGVDAPDALVTAIRKATGLLQTNRYKKA</sequence>
<feature type="transmembrane region" description="Helical" evidence="1">
    <location>
        <begin position="100"/>
        <end position="118"/>
    </location>
</feature>
<evidence type="ECO:0000313" key="3">
    <source>
        <dbReference type="Proteomes" id="UP000304912"/>
    </source>
</evidence>
<dbReference type="KEGG" id="salk:FBQ74_08525"/>
<evidence type="ECO:0000256" key="1">
    <source>
        <dbReference type="SAM" id="Phobius"/>
    </source>
</evidence>
<feature type="transmembrane region" description="Helical" evidence="1">
    <location>
        <begin position="41"/>
        <end position="58"/>
    </location>
</feature>
<evidence type="ECO:0000313" key="2">
    <source>
        <dbReference type="EMBL" id="QCZ93529.1"/>
    </source>
</evidence>
<reference evidence="2 3" key="1">
    <citation type="submission" date="2019-04" db="EMBL/GenBank/DDBJ databases">
        <title>Salinimonas iocasae sp. nov., a halophilic bacterium isolated from the outer tube casing of tubeworms in Okinawa Trough.</title>
        <authorList>
            <person name="Zhang H."/>
            <person name="Wang H."/>
            <person name="Li C."/>
        </authorList>
    </citation>
    <scope>NUCLEOTIDE SEQUENCE [LARGE SCALE GENOMIC DNA]</scope>
    <source>
        <strain evidence="2 3">KX18D6</strain>
    </source>
</reference>
<feature type="transmembrane region" description="Helical" evidence="1">
    <location>
        <begin position="217"/>
        <end position="234"/>
    </location>
</feature>
<feature type="transmembrane region" description="Helical" evidence="1">
    <location>
        <begin position="65"/>
        <end position="84"/>
    </location>
</feature>
<protein>
    <submittedName>
        <fullName evidence="2">Uncharacterized protein</fullName>
    </submittedName>
</protein>
<dbReference type="RefSeq" id="WP_139756273.1">
    <property type="nucleotide sequence ID" value="NZ_CP039852.1"/>
</dbReference>
<dbReference type="Proteomes" id="UP000304912">
    <property type="component" value="Chromosome"/>
</dbReference>
<keyword evidence="1" id="KW-1133">Transmembrane helix</keyword>
<accession>A0A5B7YGB4</accession>
<proteinExistence type="predicted"/>